<reference evidence="1 2" key="1">
    <citation type="submission" date="2016-10" db="EMBL/GenBank/DDBJ databases">
        <title>Paenibacillus species isolates.</title>
        <authorList>
            <person name="Beno S.M."/>
        </authorList>
    </citation>
    <scope>NUCLEOTIDE SEQUENCE [LARGE SCALE GENOMIC DNA]</scope>
    <source>
        <strain evidence="1 2">FSL H7-0604</strain>
    </source>
</reference>
<dbReference type="Proteomes" id="UP000187465">
    <property type="component" value="Unassembled WGS sequence"/>
</dbReference>
<dbReference type="Gene3D" id="1.10.8.200">
    <property type="entry name" value="Replisome organizer (g39p helicase loader/inhibitor protein)"/>
    <property type="match status" value="1"/>
</dbReference>
<evidence type="ECO:0000313" key="1">
    <source>
        <dbReference type="EMBL" id="OMD32205.1"/>
    </source>
</evidence>
<proteinExistence type="predicted"/>
<evidence type="ECO:0008006" key="3">
    <source>
        <dbReference type="Google" id="ProtNLM"/>
    </source>
</evidence>
<accession>A0A1R0XB99</accession>
<protein>
    <recommendedName>
        <fullName evidence="3">Replicative helicase inhibitor G39P N-terminal domain-containing protein</fullName>
    </recommendedName>
</protein>
<comment type="caution">
    <text evidence="1">The sequence shown here is derived from an EMBL/GenBank/DDBJ whole genome shotgun (WGS) entry which is preliminary data.</text>
</comment>
<sequence length="117" mass="13418">MKRAQVIDLLIKLKEEYAHQIDTSDTEIDRLHENLKDFPFDVACKNVEQHMLTNPWPPKIAQIRGGVGDLRDQRKAKDQTAEYFAERDKAQAAAKAMPAGWKEELYARLKSGTTARH</sequence>
<gene>
    <name evidence="1" type="ORF">BJP51_16640</name>
</gene>
<dbReference type="AlphaFoldDB" id="A0A1R0XB99"/>
<organism evidence="1 2">
    <name type="scientific">Paenibacillus odorifer</name>
    <dbReference type="NCBI Taxonomy" id="189426"/>
    <lineage>
        <taxon>Bacteria</taxon>
        <taxon>Bacillati</taxon>
        <taxon>Bacillota</taxon>
        <taxon>Bacilli</taxon>
        <taxon>Bacillales</taxon>
        <taxon>Paenibacillaceae</taxon>
        <taxon>Paenibacillus</taxon>
    </lineage>
</organism>
<name>A0A1R0XB99_9BACL</name>
<dbReference type="RefSeq" id="WP_036679406.1">
    <property type="nucleotide sequence ID" value="NZ_MKQP01000018.1"/>
</dbReference>
<dbReference type="EMBL" id="MKQP01000018">
    <property type="protein sequence ID" value="OMD32205.1"/>
    <property type="molecule type" value="Genomic_DNA"/>
</dbReference>
<evidence type="ECO:0000313" key="2">
    <source>
        <dbReference type="Proteomes" id="UP000187465"/>
    </source>
</evidence>